<dbReference type="EMBL" id="QBIY01012998">
    <property type="protein sequence ID" value="RXN13196.1"/>
    <property type="molecule type" value="Genomic_DNA"/>
</dbReference>
<keyword evidence="15 21" id="KW-1015">Disulfide bond</keyword>
<dbReference type="SMART" id="SM00120">
    <property type="entry name" value="HX"/>
    <property type="match status" value="4"/>
</dbReference>
<evidence type="ECO:0000256" key="25">
    <source>
        <dbReference type="SAM" id="SignalP"/>
    </source>
</evidence>
<comment type="catalytic activity">
    <reaction evidence="16">
        <text>Cleavage of the triple helix of collagen at about three-quarters of the length of the molecule from the N-terminus, at 775-Gly-|-Ile-776 in the alpha1(I) chain. Cleaves synthetic substrates and alpha-macroglobulins at bonds where P1' is a hydrophobic residue.</text>
        <dbReference type="EC" id="3.4.24.7"/>
    </reaction>
</comment>
<dbReference type="SMART" id="SM00235">
    <property type="entry name" value="ZnMc"/>
    <property type="match status" value="1"/>
</dbReference>
<dbReference type="InterPro" id="IPR024079">
    <property type="entry name" value="MetalloPept_cat_dom_sf"/>
</dbReference>
<dbReference type="Pfam" id="PF00413">
    <property type="entry name" value="Peptidase_M10"/>
    <property type="match status" value="1"/>
</dbReference>
<organism evidence="28 29">
    <name type="scientific">Labeo rohita</name>
    <name type="common">Indian major carp</name>
    <name type="synonym">Cyprinus rohita</name>
    <dbReference type="NCBI Taxonomy" id="84645"/>
    <lineage>
        <taxon>Eukaryota</taxon>
        <taxon>Metazoa</taxon>
        <taxon>Chordata</taxon>
        <taxon>Craniata</taxon>
        <taxon>Vertebrata</taxon>
        <taxon>Euteleostomi</taxon>
        <taxon>Actinopterygii</taxon>
        <taxon>Neopterygii</taxon>
        <taxon>Teleostei</taxon>
        <taxon>Ostariophysi</taxon>
        <taxon>Cypriniformes</taxon>
        <taxon>Cyprinidae</taxon>
        <taxon>Labeoninae</taxon>
        <taxon>Labeonini</taxon>
        <taxon>Labeo</taxon>
    </lineage>
</organism>
<feature type="disulfide bond" evidence="21">
    <location>
        <begin position="292"/>
        <end position="476"/>
    </location>
</feature>
<dbReference type="PRINTS" id="PR00138">
    <property type="entry name" value="MATRIXIN"/>
</dbReference>
<evidence type="ECO:0000256" key="2">
    <source>
        <dbReference type="ARBA" id="ARBA00010370"/>
    </source>
</evidence>
<feature type="binding site" evidence="20">
    <location>
        <position position="190"/>
    </location>
    <ligand>
        <name>Zn(2+)</name>
        <dbReference type="ChEBI" id="CHEBI:29105"/>
        <label>1</label>
    </ligand>
</feature>
<dbReference type="CDD" id="cd04278">
    <property type="entry name" value="ZnMc_MMP"/>
    <property type="match status" value="1"/>
</dbReference>
<reference evidence="28 29" key="1">
    <citation type="submission" date="2018-03" db="EMBL/GenBank/DDBJ databases">
        <title>Draft genome sequence of Rohu Carp (Labeo rohita).</title>
        <authorList>
            <person name="Das P."/>
            <person name="Kushwaha B."/>
            <person name="Joshi C.G."/>
            <person name="Kumar D."/>
            <person name="Nagpure N.S."/>
            <person name="Sahoo L."/>
            <person name="Das S.P."/>
            <person name="Bit A."/>
            <person name="Patnaik S."/>
            <person name="Meher P.K."/>
            <person name="Jayasankar P."/>
            <person name="Koringa P.G."/>
            <person name="Patel N.V."/>
            <person name="Hinsu A.T."/>
            <person name="Kumar R."/>
            <person name="Pandey M."/>
            <person name="Agarwal S."/>
            <person name="Srivastava S."/>
            <person name="Singh M."/>
            <person name="Iquebal M.A."/>
            <person name="Jaiswal S."/>
            <person name="Angadi U.B."/>
            <person name="Kumar N."/>
            <person name="Raza M."/>
            <person name="Shah T.M."/>
            <person name="Rai A."/>
            <person name="Jena J.K."/>
        </authorList>
    </citation>
    <scope>NUCLEOTIDE SEQUENCE [LARGE SCALE GENOMIC DNA]</scope>
    <source>
        <strain evidence="28">DASCIFA01</strain>
        <tissue evidence="28">Testis</tissue>
    </source>
</reference>
<feature type="binding site" evidence="19">
    <location>
        <position position="247"/>
    </location>
    <ligand>
        <name>Zn(2+)</name>
        <dbReference type="ChEBI" id="CHEBI:29105"/>
        <label>2</label>
        <note>catalytic</note>
    </ligand>
</feature>
<dbReference type="PIRSF" id="PIRSF001191">
    <property type="entry name" value="Peptidase_M10A_matrix"/>
    <property type="match status" value="1"/>
</dbReference>
<evidence type="ECO:0000256" key="5">
    <source>
        <dbReference type="ARBA" id="ARBA00022670"/>
    </source>
</evidence>
<comment type="cofactor">
    <cofactor evidence="20">
        <name>Ca(2+)</name>
        <dbReference type="ChEBI" id="CHEBI:29108"/>
    </cofactor>
    <text evidence="20">Can bind about 5 Ca(2+) ions per subunit.</text>
</comment>
<feature type="binding site" evidence="20">
    <location>
        <position position="198"/>
    </location>
    <ligand>
        <name>Ca(2+)</name>
        <dbReference type="ChEBI" id="CHEBI:29108"/>
        <label>3</label>
    </ligand>
</feature>
<dbReference type="GO" id="GO:0030198">
    <property type="term" value="P:extracellular matrix organization"/>
    <property type="evidence" value="ECO:0007669"/>
    <property type="project" value="TreeGrafter"/>
</dbReference>
<dbReference type="InterPro" id="IPR033739">
    <property type="entry name" value="M10A_MMP"/>
</dbReference>
<dbReference type="EMBL" id="QBIY01011360">
    <property type="protein sequence ID" value="RXN32618.1"/>
    <property type="molecule type" value="Genomic_DNA"/>
</dbReference>
<name>A0A498NLD3_LABRO</name>
<evidence type="ECO:0000256" key="14">
    <source>
        <dbReference type="ARBA" id="ARBA00023145"/>
    </source>
</evidence>
<feature type="binding site" evidence="20">
    <location>
        <position position="221"/>
    </location>
    <ligand>
        <name>Ca(2+)</name>
        <dbReference type="ChEBI" id="CHEBI:29108"/>
        <label>1</label>
    </ligand>
</feature>
<evidence type="ECO:0000256" key="20">
    <source>
        <dbReference type="PIRSR" id="PIRSR621190-2"/>
    </source>
</evidence>
<keyword evidence="9" id="KW-0378">Hydrolase</keyword>
<feature type="binding site" evidence="20">
    <location>
        <position position="169"/>
    </location>
    <ligand>
        <name>Ca(2+)</name>
        <dbReference type="ChEBI" id="CHEBI:29108"/>
        <label>2</label>
    </ligand>
</feature>
<dbReference type="SUPFAM" id="SSF50923">
    <property type="entry name" value="Hemopexin-like domain"/>
    <property type="match status" value="1"/>
</dbReference>
<feature type="binding site" evidence="19">
    <location>
        <position position="253"/>
    </location>
    <ligand>
        <name>Zn(2+)</name>
        <dbReference type="ChEBI" id="CHEBI:29105"/>
        <label>2</label>
        <note>catalytic</note>
    </ligand>
</feature>
<dbReference type="SUPFAM" id="SSF47090">
    <property type="entry name" value="PGBD-like"/>
    <property type="match status" value="1"/>
</dbReference>
<dbReference type="InterPro" id="IPR036375">
    <property type="entry name" value="Hemopexin-like_dom_sf"/>
</dbReference>
<feature type="modified residue" description="Phosphotyrosine; by PKDCC" evidence="22">
    <location>
        <position position="372"/>
    </location>
</feature>
<feature type="chain" id="PRO_5033827412" description="interstitial collagenase" evidence="25">
    <location>
        <begin position="20"/>
        <end position="476"/>
    </location>
</feature>
<evidence type="ECO:0000256" key="15">
    <source>
        <dbReference type="ARBA" id="ARBA00023157"/>
    </source>
</evidence>
<evidence type="ECO:0000313" key="27">
    <source>
        <dbReference type="EMBL" id="RXN13196.1"/>
    </source>
</evidence>
<feature type="signal peptide" evidence="25">
    <location>
        <begin position="1"/>
        <end position="19"/>
    </location>
</feature>
<dbReference type="PANTHER" id="PTHR10201">
    <property type="entry name" value="MATRIX METALLOPROTEINASE"/>
    <property type="match status" value="1"/>
</dbReference>
<dbReference type="Pfam" id="PF01471">
    <property type="entry name" value="PG_binding_1"/>
    <property type="match status" value="1"/>
</dbReference>
<keyword evidence="10 19" id="KW-0862">Zinc</keyword>
<evidence type="ECO:0000256" key="7">
    <source>
        <dbReference type="ARBA" id="ARBA00022729"/>
    </source>
</evidence>
<comment type="caution">
    <text evidence="28">The sequence shown here is derived from an EMBL/GenBank/DDBJ whole genome shotgun (WGS) entry which is preliminary data.</text>
</comment>
<feature type="binding site" evidence="20">
    <location>
        <position position="220"/>
    </location>
    <ligand>
        <name>Ca(2+)</name>
        <dbReference type="ChEBI" id="CHEBI:29108"/>
        <label>3</label>
    </ligand>
</feature>
<evidence type="ECO:0000259" key="26">
    <source>
        <dbReference type="SMART" id="SM00235"/>
    </source>
</evidence>
<keyword evidence="6 19" id="KW-0479">Metal-binding</keyword>
<dbReference type="SUPFAM" id="SSF55486">
    <property type="entry name" value="Metalloproteases ('zincins'), catalytic domain"/>
    <property type="match status" value="1"/>
</dbReference>
<feature type="binding site" evidence="20">
    <location>
        <position position="216"/>
    </location>
    <ligand>
        <name>Ca(2+)</name>
        <dbReference type="ChEBI" id="CHEBI:29108"/>
        <label>2</label>
    </ligand>
</feature>
<dbReference type="Pfam" id="PF00045">
    <property type="entry name" value="Hemopexin"/>
    <property type="match status" value="3"/>
</dbReference>
<keyword evidence="5" id="KW-0645">Protease</keyword>
<evidence type="ECO:0000313" key="29">
    <source>
        <dbReference type="Proteomes" id="UP000290572"/>
    </source>
</evidence>
<evidence type="ECO:0000256" key="18">
    <source>
        <dbReference type="PIRSR" id="PIRSR001191-1"/>
    </source>
</evidence>
<dbReference type="Proteomes" id="UP000290572">
    <property type="component" value="Unassembled WGS sequence"/>
</dbReference>
<keyword evidence="12" id="KW-0482">Metalloprotease</keyword>
<evidence type="ECO:0000256" key="23">
    <source>
        <dbReference type="PIRSR" id="PIRSR621190-5"/>
    </source>
</evidence>
<dbReference type="Gene3D" id="2.110.10.10">
    <property type="entry name" value="Hemopexin-like domain"/>
    <property type="match status" value="1"/>
</dbReference>
<dbReference type="CDD" id="cd00094">
    <property type="entry name" value="HX"/>
    <property type="match status" value="1"/>
</dbReference>
<keyword evidence="14" id="KW-0865">Zymogen</keyword>
<feature type="binding site" evidence="20">
    <location>
        <position position="218"/>
    </location>
    <ligand>
        <name>Zn(2+)</name>
        <dbReference type="ChEBI" id="CHEBI:29105"/>
        <label>1</label>
    </ligand>
</feature>
<feature type="binding site" evidence="20">
    <location>
        <position position="298"/>
    </location>
    <ligand>
        <name>Ca(2+)</name>
        <dbReference type="ChEBI" id="CHEBI:29108"/>
        <label>4</label>
    </ligand>
</feature>
<dbReference type="InterPro" id="IPR021158">
    <property type="entry name" value="Pept_M10A_Zn_BS"/>
</dbReference>
<evidence type="ECO:0000256" key="13">
    <source>
        <dbReference type="ARBA" id="ARBA00023105"/>
    </source>
</evidence>
<evidence type="ECO:0000256" key="12">
    <source>
        <dbReference type="ARBA" id="ARBA00023049"/>
    </source>
</evidence>
<keyword evidence="13" id="KW-0177">Collagen degradation</keyword>
<dbReference type="PROSITE" id="PS00546">
    <property type="entry name" value="CYSTEINE_SWITCH"/>
    <property type="match status" value="1"/>
</dbReference>
<keyword evidence="29" id="KW-1185">Reference proteome</keyword>
<evidence type="ECO:0000256" key="10">
    <source>
        <dbReference type="ARBA" id="ARBA00022833"/>
    </source>
</evidence>
<keyword evidence="8" id="KW-0677">Repeat</keyword>
<evidence type="ECO:0000256" key="4">
    <source>
        <dbReference type="ARBA" id="ARBA00022530"/>
    </source>
</evidence>
<dbReference type="InterPro" id="IPR018487">
    <property type="entry name" value="Hemopexin-like_repeat"/>
</dbReference>
<keyword evidence="4" id="KW-0272">Extracellular matrix</keyword>
<keyword evidence="11 20" id="KW-0106">Calcium</keyword>
<feature type="binding site" evidence="20">
    <location>
        <position position="343"/>
    </location>
    <ligand>
        <name>Ca(2+)</name>
        <dbReference type="ChEBI" id="CHEBI:29108"/>
        <label>5</label>
    </ligand>
</feature>
<feature type="binding site" evidence="20">
    <location>
        <position position="391"/>
    </location>
    <ligand>
        <name>Ca(2+)</name>
        <dbReference type="ChEBI" id="CHEBI:29108"/>
        <label>5</label>
    </ligand>
</feature>
<dbReference type="InterPro" id="IPR006026">
    <property type="entry name" value="Peptidase_Metallo"/>
</dbReference>
<dbReference type="InterPro" id="IPR001818">
    <property type="entry name" value="Pept_M10_metallopeptidase"/>
</dbReference>
<feature type="binding site" evidence="20">
    <location>
        <position position="214"/>
    </location>
    <ligand>
        <name>Ca(2+)</name>
        <dbReference type="ChEBI" id="CHEBI:29108"/>
        <label>2</label>
    </ligand>
</feature>
<evidence type="ECO:0000256" key="9">
    <source>
        <dbReference type="ARBA" id="ARBA00022801"/>
    </source>
</evidence>
<comment type="similarity">
    <text evidence="2">Belongs to the peptidase M10A family.</text>
</comment>
<feature type="binding site" evidence="19">
    <location>
        <position position="243"/>
    </location>
    <ligand>
        <name>Zn(2+)</name>
        <dbReference type="ChEBI" id="CHEBI:29105"/>
        <label>2</label>
        <note>catalytic</note>
    </ligand>
</feature>
<dbReference type="GO" id="GO:0030574">
    <property type="term" value="P:collagen catabolic process"/>
    <property type="evidence" value="ECO:0007669"/>
    <property type="project" value="UniProtKB-KW"/>
</dbReference>
<feature type="binding site" evidence="20">
    <location>
        <position position="223"/>
    </location>
    <ligand>
        <name>Ca(2+)</name>
        <dbReference type="ChEBI" id="CHEBI:29108"/>
        <label>1</label>
    </ligand>
</feature>
<comment type="cofactor">
    <cofactor evidence="20">
        <name>Zn(2+)</name>
        <dbReference type="ChEBI" id="CHEBI:29105"/>
    </cofactor>
    <text evidence="20">Binds 2 Zn(2+) ions per subunit.</text>
</comment>
<dbReference type="PROSITE" id="PS51642">
    <property type="entry name" value="HEMOPEXIN_2"/>
    <property type="match status" value="2"/>
</dbReference>
<feature type="binding site" evidence="20">
    <location>
        <position position="261"/>
    </location>
    <ligand>
        <name>Zn(2+)</name>
        <dbReference type="ChEBI" id="CHEBI:29105"/>
        <label>2</label>
        <note>catalytic</note>
    </ligand>
</feature>
<evidence type="ECO:0000256" key="22">
    <source>
        <dbReference type="PIRSR" id="PIRSR621190-4"/>
    </source>
</evidence>
<evidence type="ECO:0000256" key="17">
    <source>
        <dbReference type="ARBA" id="ARBA00038924"/>
    </source>
</evidence>
<evidence type="ECO:0000256" key="6">
    <source>
        <dbReference type="ARBA" id="ARBA00022723"/>
    </source>
</evidence>
<dbReference type="InterPro" id="IPR018486">
    <property type="entry name" value="Hemopexin_CS"/>
</dbReference>
<evidence type="ECO:0000313" key="28">
    <source>
        <dbReference type="EMBL" id="RXN32618.1"/>
    </source>
</evidence>
<dbReference type="FunFam" id="2.110.10.10:FF:000002">
    <property type="entry name" value="Matrix metallopeptidase 3"/>
    <property type="match status" value="1"/>
</dbReference>
<feature type="binding site" evidence="20">
    <location>
        <position position="223"/>
    </location>
    <ligand>
        <name>Ca(2+)</name>
        <dbReference type="ChEBI" id="CHEBI:29108"/>
        <label>3</label>
    </ligand>
</feature>
<evidence type="ECO:0000256" key="21">
    <source>
        <dbReference type="PIRSR" id="PIRSR621190-3"/>
    </source>
</evidence>
<feature type="binding site" evidence="20">
    <location>
        <position position="135"/>
    </location>
    <ligand>
        <name>Ca(2+)</name>
        <dbReference type="ChEBI" id="CHEBI:29108"/>
        <label>1</label>
    </ligand>
</feature>
<dbReference type="InterPro" id="IPR000585">
    <property type="entry name" value="Hemopexin-like_dom"/>
</dbReference>
<comment type="subcellular location">
    <subcellularLocation>
        <location evidence="1">Secreted</location>
        <location evidence="1">Extracellular space</location>
        <location evidence="1">Extracellular matrix</location>
    </subcellularLocation>
</comment>
<feature type="domain" description="Peptidase metallopeptidase" evidence="26">
    <location>
        <begin position="116"/>
        <end position="289"/>
    </location>
</feature>
<dbReference type="GO" id="GO:0031012">
    <property type="term" value="C:extracellular matrix"/>
    <property type="evidence" value="ECO:0007669"/>
    <property type="project" value="InterPro"/>
</dbReference>
<dbReference type="GO" id="GO:0004222">
    <property type="term" value="F:metalloendopeptidase activity"/>
    <property type="evidence" value="ECO:0007669"/>
    <property type="project" value="UniProtKB-EC"/>
</dbReference>
<dbReference type="InterPro" id="IPR021190">
    <property type="entry name" value="Pept_M10A"/>
</dbReference>
<dbReference type="InterPro" id="IPR002477">
    <property type="entry name" value="Peptidoglycan-bd-like"/>
</dbReference>
<dbReference type="FunFam" id="3.40.390.10:FF:000007">
    <property type="entry name" value="Collagenase 3"/>
    <property type="match status" value="1"/>
</dbReference>
<evidence type="ECO:0000256" key="3">
    <source>
        <dbReference type="ARBA" id="ARBA00022525"/>
    </source>
</evidence>
<feature type="binding site" description="in inhibited form" evidence="20">
    <location>
        <position position="96"/>
    </location>
    <ligand>
        <name>Zn(2+)</name>
        <dbReference type="ChEBI" id="CHEBI:29105"/>
        <label>2</label>
        <note>catalytic</note>
    </ligand>
</feature>
<keyword evidence="7 25" id="KW-0732">Signal</keyword>
<feature type="repeat" description="Hemopexin" evidence="24">
    <location>
        <begin position="385"/>
        <end position="433"/>
    </location>
</feature>
<dbReference type="AlphaFoldDB" id="A0A498NLD3"/>
<keyword evidence="3" id="KW-0964">Secreted</keyword>
<dbReference type="GO" id="GO:0006508">
    <property type="term" value="P:proteolysis"/>
    <property type="evidence" value="ECO:0007669"/>
    <property type="project" value="UniProtKB-KW"/>
</dbReference>
<gene>
    <name evidence="28" type="ORF">ROHU_004602</name>
    <name evidence="27" type="ORF">ROHU_029183</name>
</gene>
<dbReference type="EC" id="3.4.24.7" evidence="17"/>
<dbReference type="GO" id="GO:0008270">
    <property type="term" value="F:zinc ion binding"/>
    <property type="evidence" value="ECO:0007669"/>
    <property type="project" value="InterPro"/>
</dbReference>
<feature type="binding site" evidence="20">
    <location>
        <position position="205"/>
    </location>
    <ligand>
        <name>Zn(2+)</name>
        <dbReference type="ChEBI" id="CHEBI:29105"/>
        <label>1</label>
    </ligand>
</feature>
<evidence type="ECO:0000256" key="1">
    <source>
        <dbReference type="ARBA" id="ARBA00004498"/>
    </source>
</evidence>
<feature type="binding site" evidence="20">
    <location>
        <position position="192"/>
    </location>
    <ligand>
        <name>Zn(2+)</name>
        <dbReference type="ChEBI" id="CHEBI:29105"/>
        <label>1</label>
    </ligand>
</feature>
<evidence type="ECO:0000256" key="11">
    <source>
        <dbReference type="ARBA" id="ARBA00022837"/>
    </source>
</evidence>
<protein>
    <recommendedName>
        <fullName evidence="17">interstitial collagenase</fullName>
        <ecNumber evidence="17">3.4.24.7</ecNumber>
    </recommendedName>
</protein>
<accession>A0A498NLD3</accession>
<dbReference type="InterPro" id="IPR036365">
    <property type="entry name" value="PGBD-like_sf"/>
</dbReference>
<feature type="binding site" evidence="20">
    <location>
        <position position="197"/>
    </location>
    <ligand>
        <name>Ca(2+)</name>
        <dbReference type="ChEBI" id="CHEBI:29108"/>
        <label>3</label>
    </ligand>
</feature>
<evidence type="ECO:0000256" key="8">
    <source>
        <dbReference type="ARBA" id="ARBA00022737"/>
    </source>
</evidence>
<dbReference type="PROSITE" id="PS00024">
    <property type="entry name" value="HEMOPEXIN"/>
    <property type="match status" value="1"/>
</dbReference>
<evidence type="ECO:0000256" key="19">
    <source>
        <dbReference type="PIRSR" id="PIRSR001191-2"/>
    </source>
</evidence>
<feature type="short sequence motif" description="Cysteine switch" evidence="23">
    <location>
        <begin position="94"/>
        <end position="101"/>
    </location>
</feature>
<evidence type="ECO:0000256" key="16">
    <source>
        <dbReference type="ARBA" id="ARBA00036005"/>
    </source>
</evidence>
<feature type="repeat" description="Hemopexin" evidence="24">
    <location>
        <begin position="337"/>
        <end position="383"/>
    </location>
</feature>
<feature type="binding site" evidence="20">
    <location>
        <position position="341"/>
    </location>
    <ligand>
        <name>Ca(2+)</name>
        <dbReference type="ChEBI" id="CHEBI:29108"/>
        <label>4</label>
    </ligand>
</feature>
<sequence>MGIHHQLCFLASLLLVIHAAPILKPGREKAFAEDYLRKFFYLEDTITSSIARPEAGGREPVYGLSEKLKEMQKFFGLEVTGKLNKETLAVMKKPRCGLPDVRYNSPNVYRFAMPEDEPRWETNELTYRILNYTPDMSRAEVDDSIARALQVWAEVSPLRFTRMNSGTADIMISFATNGEKKTNKLFLTDHGDGMMFDGPLQTLAHAFDPGSGLGGDAHFDDDEFFTFRNNSHNAFVLFLVAAHEFGHSLGLFHSEDPNALMHSLYTFTDPDRSPLSSNDIEGIQLLYGPPNCQNLVWDAVTTFRGETLFFKNGFYWRKSQSNTVIQLPIRSFWLNAPDNVDAAYEDPAQDKLFLFKGTQVWAFNGQNLEPGYPKPLSSFGLPASVTKINAAVHNQNTGKTLLFVGRHYYSYDERENRMDEGDPPRVNIRFPGLTGEVTAAHMTNNNFYLFSGRNLVKFSNSIGLPHLLQNNYFLPC</sequence>
<dbReference type="PANTHER" id="PTHR10201:SF151">
    <property type="entry name" value="INTERSTITIAL COLLAGENASE"/>
    <property type="match status" value="1"/>
</dbReference>
<dbReference type="Gene3D" id="3.40.390.10">
    <property type="entry name" value="Collagenase (Catalytic Domain)"/>
    <property type="match status" value="1"/>
</dbReference>
<proteinExistence type="inferred from homology"/>
<dbReference type="STRING" id="84645.A0A498NLD3"/>
<feature type="active site" evidence="18">
    <location>
        <position position="244"/>
    </location>
</feature>
<evidence type="ECO:0000256" key="24">
    <source>
        <dbReference type="PROSITE-ProRule" id="PRU01011"/>
    </source>
</evidence>